<accession>A0ACB7SXQ2</accession>
<proteinExistence type="predicted"/>
<evidence type="ECO:0000313" key="1">
    <source>
        <dbReference type="EMBL" id="KAH6939736.1"/>
    </source>
</evidence>
<comment type="caution">
    <text evidence="1">The sequence shown here is derived from an EMBL/GenBank/DDBJ whole genome shotgun (WGS) entry which is preliminary data.</text>
</comment>
<dbReference type="EMBL" id="CM023482">
    <property type="protein sequence ID" value="KAH6939736.1"/>
    <property type="molecule type" value="Genomic_DNA"/>
</dbReference>
<protein>
    <submittedName>
        <fullName evidence="1">Uncharacterized protein</fullName>
    </submittedName>
</protein>
<organism evidence="1 2">
    <name type="scientific">Hyalomma asiaticum</name>
    <name type="common">Tick</name>
    <dbReference type="NCBI Taxonomy" id="266040"/>
    <lineage>
        <taxon>Eukaryota</taxon>
        <taxon>Metazoa</taxon>
        <taxon>Ecdysozoa</taxon>
        <taxon>Arthropoda</taxon>
        <taxon>Chelicerata</taxon>
        <taxon>Arachnida</taxon>
        <taxon>Acari</taxon>
        <taxon>Parasitiformes</taxon>
        <taxon>Ixodida</taxon>
        <taxon>Ixodoidea</taxon>
        <taxon>Ixodidae</taxon>
        <taxon>Hyalomminae</taxon>
        <taxon>Hyalomma</taxon>
    </lineage>
</organism>
<sequence length="181" mass="19255">MRAVHLGPVRNMSSSEPHTGSTAAAADPQSMDDIVYQLRPGLYNVSDLPYWLLGCSAVVAAITLAALLSVCIKRRVFTRIPQAPTGRTTIALACPSSLGLQRPTDIVVCPSCSGNMHEAAFHLDPTAVTLWNLPLSRSLNPSPRLGATAAASDDVARGDGRTLYIHGPHSEKPTRRGSKMT</sequence>
<keyword evidence="2" id="KW-1185">Reference proteome</keyword>
<evidence type="ECO:0000313" key="2">
    <source>
        <dbReference type="Proteomes" id="UP000821845"/>
    </source>
</evidence>
<dbReference type="Proteomes" id="UP000821845">
    <property type="component" value="Chromosome 2"/>
</dbReference>
<name>A0ACB7SXQ2_HYAAI</name>
<gene>
    <name evidence="1" type="ORF">HPB50_021109</name>
</gene>
<reference evidence="1" key="1">
    <citation type="submission" date="2020-05" db="EMBL/GenBank/DDBJ databases">
        <title>Large-scale comparative analyses of tick genomes elucidate their genetic diversity and vector capacities.</title>
        <authorList>
            <person name="Jia N."/>
            <person name="Wang J."/>
            <person name="Shi W."/>
            <person name="Du L."/>
            <person name="Sun Y."/>
            <person name="Zhan W."/>
            <person name="Jiang J."/>
            <person name="Wang Q."/>
            <person name="Zhang B."/>
            <person name="Ji P."/>
            <person name="Sakyi L.B."/>
            <person name="Cui X."/>
            <person name="Yuan T."/>
            <person name="Jiang B."/>
            <person name="Yang W."/>
            <person name="Lam T.T.-Y."/>
            <person name="Chang Q."/>
            <person name="Ding S."/>
            <person name="Wang X."/>
            <person name="Zhu J."/>
            <person name="Ruan X."/>
            <person name="Zhao L."/>
            <person name="Wei J."/>
            <person name="Que T."/>
            <person name="Du C."/>
            <person name="Cheng J."/>
            <person name="Dai P."/>
            <person name="Han X."/>
            <person name="Huang E."/>
            <person name="Gao Y."/>
            <person name="Liu J."/>
            <person name="Shao H."/>
            <person name="Ye R."/>
            <person name="Li L."/>
            <person name="Wei W."/>
            <person name="Wang X."/>
            <person name="Wang C."/>
            <person name="Yang T."/>
            <person name="Huo Q."/>
            <person name="Li W."/>
            <person name="Guo W."/>
            <person name="Chen H."/>
            <person name="Zhou L."/>
            <person name="Ni X."/>
            <person name="Tian J."/>
            <person name="Zhou Y."/>
            <person name="Sheng Y."/>
            <person name="Liu T."/>
            <person name="Pan Y."/>
            <person name="Xia L."/>
            <person name="Li J."/>
            <person name="Zhao F."/>
            <person name="Cao W."/>
        </authorList>
    </citation>
    <scope>NUCLEOTIDE SEQUENCE</scope>
    <source>
        <strain evidence="1">Hyas-2018</strain>
    </source>
</reference>